<dbReference type="RefSeq" id="WP_198483286.1">
    <property type="nucleotide sequence ID" value="NZ_CP065997.1"/>
</dbReference>
<name>A0A7T4AZD9_9BURK</name>
<evidence type="ECO:0000313" key="2">
    <source>
        <dbReference type="Proteomes" id="UP000595231"/>
    </source>
</evidence>
<sequence length="141" mass="15739">MSSIANDRTARPRNPADDAPYPFLPPGWIIAHSARWGTYRAEGPQERGSWVSTRQAATAEAWALYASKLRSQLREQVGEGVVVSEEEEGYVRRVKEAVIFNHARVPGGFVQVRQYDLRKTMELFARIQRAATRTVSGGGHA</sequence>
<gene>
    <name evidence="1" type="ORF">I6I07_19255</name>
</gene>
<dbReference type="EMBL" id="CP065997">
    <property type="protein sequence ID" value="QQB32786.1"/>
    <property type="molecule type" value="Genomic_DNA"/>
</dbReference>
<organism evidence="1 2">
    <name type="scientific">Achromobacter deleyi</name>
    <dbReference type="NCBI Taxonomy" id="1353891"/>
    <lineage>
        <taxon>Bacteria</taxon>
        <taxon>Pseudomonadati</taxon>
        <taxon>Pseudomonadota</taxon>
        <taxon>Betaproteobacteria</taxon>
        <taxon>Burkholderiales</taxon>
        <taxon>Alcaligenaceae</taxon>
        <taxon>Achromobacter</taxon>
    </lineage>
</organism>
<protein>
    <submittedName>
        <fullName evidence="1">Uncharacterized protein</fullName>
    </submittedName>
</protein>
<dbReference type="AlphaFoldDB" id="A0A7T4AZD9"/>
<dbReference type="Proteomes" id="UP000595231">
    <property type="component" value="Chromosome"/>
</dbReference>
<evidence type="ECO:0000313" key="1">
    <source>
        <dbReference type="EMBL" id="QQB32786.1"/>
    </source>
</evidence>
<proteinExistence type="predicted"/>
<reference evidence="1 2" key="1">
    <citation type="submission" date="2020-12" db="EMBL/GenBank/DDBJ databases">
        <title>FDA dAtabase for Regulatory Grade micrObial Sequences (FDA-ARGOS): Supporting development and validation of Infectious Disease Dx tests.</title>
        <authorList>
            <person name="Sproer C."/>
            <person name="Gronow S."/>
            <person name="Severitt S."/>
            <person name="Schroder I."/>
            <person name="Tallon L."/>
            <person name="Sadzewicz L."/>
            <person name="Zhao X."/>
            <person name="Boylan J."/>
            <person name="Ott S."/>
            <person name="Bowen H."/>
            <person name="Vavikolanu K."/>
            <person name="Mehta A."/>
            <person name="Aluvathingal J."/>
            <person name="Nadendla S."/>
            <person name="Lowell S."/>
            <person name="Myers T."/>
            <person name="Yan Y."/>
            <person name="Sichtig H."/>
        </authorList>
    </citation>
    <scope>NUCLEOTIDE SEQUENCE [LARGE SCALE GENOMIC DNA]</scope>
    <source>
        <strain evidence="1 2">FDAARGOS_1050</strain>
    </source>
</reference>
<accession>A0A7T4AZD9</accession>